<reference evidence="3 5" key="3">
    <citation type="submission" date="2024-08" db="EMBL/GenBank/DDBJ databases">
        <authorList>
            <person name="Wei W."/>
        </authorList>
    </citation>
    <scope>NUCLEOTIDE SEQUENCE [LARGE SCALE GENOMIC DNA]</scope>
    <source>
        <strain evidence="3 5">XU2</strain>
    </source>
</reference>
<keyword evidence="5" id="KW-1185">Reference proteome</keyword>
<dbReference type="RefSeq" id="WP_149097229.1">
    <property type="nucleotide sequence ID" value="NZ_BMMG01000001.1"/>
</dbReference>
<keyword evidence="2" id="KW-0808">Transferase</keyword>
<evidence type="ECO:0000259" key="1">
    <source>
        <dbReference type="Pfam" id="PF00535"/>
    </source>
</evidence>
<protein>
    <submittedName>
        <fullName evidence="2 3">Glycosyltransferase</fullName>
    </submittedName>
</protein>
<dbReference type="InterPro" id="IPR029044">
    <property type="entry name" value="Nucleotide-diphossugar_trans"/>
</dbReference>
<dbReference type="AlphaFoldDB" id="A0A5M8QQQ8"/>
<dbReference type="Pfam" id="PF00535">
    <property type="entry name" value="Glycos_transf_2"/>
    <property type="match status" value="1"/>
</dbReference>
<gene>
    <name evidence="3" type="ORF">ACD591_15675</name>
    <name evidence="2" type="ORF">FOE74_03665</name>
</gene>
<dbReference type="Gene3D" id="3.90.550.10">
    <property type="entry name" value="Spore Coat Polysaccharide Biosynthesis Protein SpsA, Chain A"/>
    <property type="match status" value="1"/>
</dbReference>
<dbReference type="Proteomes" id="UP000323866">
    <property type="component" value="Unassembled WGS sequence"/>
</dbReference>
<evidence type="ECO:0000313" key="3">
    <source>
        <dbReference type="EMBL" id="MFA1772739.1"/>
    </source>
</evidence>
<name>A0A5M8QQQ8_9BACT</name>
<reference evidence="2 4" key="2">
    <citation type="submission" date="2019-09" db="EMBL/GenBank/DDBJ databases">
        <title>A bacterium isolated from glacier soil.</title>
        <authorList>
            <person name="Liu Q."/>
        </authorList>
    </citation>
    <scope>NUCLEOTIDE SEQUENCE [LARGE SCALE GENOMIC DNA]</scope>
    <source>
        <strain evidence="2 4">MDT1-10-3</strain>
    </source>
</reference>
<reference evidence="2 4" key="1">
    <citation type="submission" date="2019-07" db="EMBL/GenBank/DDBJ databases">
        <authorList>
            <person name="Qu J.-H."/>
        </authorList>
    </citation>
    <scope>NUCLEOTIDE SEQUENCE [LARGE SCALE GENOMIC DNA]</scope>
    <source>
        <strain evidence="2 4">MDT1-10-3</strain>
    </source>
</reference>
<proteinExistence type="predicted"/>
<dbReference type="SUPFAM" id="SSF53448">
    <property type="entry name" value="Nucleotide-diphospho-sugar transferases"/>
    <property type="match status" value="1"/>
</dbReference>
<dbReference type="OrthoDB" id="199095at2"/>
<dbReference type="EMBL" id="JBGOGF010000009">
    <property type="protein sequence ID" value="MFA1772739.1"/>
    <property type="molecule type" value="Genomic_DNA"/>
</dbReference>
<dbReference type="GO" id="GO:0016758">
    <property type="term" value="F:hexosyltransferase activity"/>
    <property type="evidence" value="ECO:0007669"/>
    <property type="project" value="UniProtKB-ARBA"/>
</dbReference>
<comment type="caution">
    <text evidence="2">The sequence shown here is derived from an EMBL/GenBank/DDBJ whole genome shotgun (WGS) entry which is preliminary data.</text>
</comment>
<evidence type="ECO:0000313" key="2">
    <source>
        <dbReference type="EMBL" id="KAA6437608.1"/>
    </source>
</evidence>
<dbReference type="PANTHER" id="PTHR22916">
    <property type="entry name" value="GLYCOSYLTRANSFERASE"/>
    <property type="match status" value="1"/>
</dbReference>
<evidence type="ECO:0000313" key="4">
    <source>
        <dbReference type="Proteomes" id="UP000323866"/>
    </source>
</evidence>
<sequence length="323" mass="37843">MKVSVCMITYNHVEYIAKAIESVMMQKTDFDFELVIGEDCSTDRTREVCLEYKAKYPDKIKLRLPEKNMGAQPNVIANLQACKGEYIAMLEGDDYWIDENKLQKQIDFLSENPDFIISCHSKYNLLPSKKLEIRNEISEDKELTILDLSRSNFISTLSVVYRNNLIEKFPPWFYNSSVGDYPLFMFLAKFGKIKYFSLPMAVYRIHQGGVWSFEDLKTKFEKWITLLDNLLIEDFSEAVKINIKAQKLDVVNEILTHCVQYSLWKQYATVMNTYSLEYNELKDDWLFVKFPNIIDDKKNNPFGVIKTKLKNKLTVIKSNLKLI</sequence>
<evidence type="ECO:0000313" key="5">
    <source>
        <dbReference type="Proteomes" id="UP001570846"/>
    </source>
</evidence>
<organism evidence="2 4">
    <name type="scientific">Rufibacter glacialis</name>
    <dbReference type="NCBI Taxonomy" id="1259555"/>
    <lineage>
        <taxon>Bacteria</taxon>
        <taxon>Pseudomonadati</taxon>
        <taxon>Bacteroidota</taxon>
        <taxon>Cytophagia</taxon>
        <taxon>Cytophagales</taxon>
        <taxon>Hymenobacteraceae</taxon>
        <taxon>Rufibacter</taxon>
    </lineage>
</organism>
<dbReference type="PANTHER" id="PTHR22916:SF3">
    <property type="entry name" value="UDP-GLCNAC:BETAGAL BETA-1,3-N-ACETYLGLUCOSAMINYLTRANSFERASE-LIKE PROTEIN 1"/>
    <property type="match status" value="1"/>
</dbReference>
<accession>A0A5M8QQQ8</accession>
<dbReference type="InterPro" id="IPR001173">
    <property type="entry name" value="Glyco_trans_2-like"/>
</dbReference>
<dbReference type="EMBL" id="VKKZ01000010">
    <property type="protein sequence ID" value="KAA6437608.1"/>
    <property type="molecule type" value="Genomic_DNA"/>
</dbReference>
<feature type="domain" description="Glycosyltransferase 2-like" evidence="1">
    <location>
        <begin position="4"/>
        <end position="125"/>
    </location>
</feature>
<dbReference type="Proteomes" id="UP001570846">
    <property type="component" value="Unassembled WGS sequence"/>
</dbReference>